<feature type="transmembrane region" description="Helical" evidence="4">
    <location>
        <begin position="561"/>
        <end position="581"/>
    </location>
</feature>
<comment type="similarity">
    <text evidence="1 3">Belongs to the 5'-nucleotidase family.</text>
</comment>
<feature type="domain" description="5'-Nucleotidase C-terminal" evidence="6">
    <location>
        <begin position="341"/>
        <end position="498"/>
    </location>
</feature>
<keyword evidence="2 3" id="KW-0732">Signal</keyword>
<keyword evidence="8" id="KW-1185">Reference proteome</keyword>
<evidence type="ECO:0000256" key="4">
    <source>
        <dbReference type="SAM" id="Phobius"/>
    </source>
</evidence>
<name>A0A1Y1X5S7_9FUNG</name>
<dbReference type="OrthoDB" id="10252235at2759"/>
<keyword evidence="4" id="KW-0812">Transmembrane</keyword>
<evidence type="ECO:0000313" key="7">
    <source>
        <dbReference type="EMBL" id="ORX81005.1"/>
    </source>
</evidence>
<dbReference type="InterPro" id="IPR029052">
    <property type="entry name" value="Metallo-depent_PP-like"/>
</dbReference>
<accession>A0A1Y1X5S7</accession>
<dbReference type="GO" id="GO:0000166">
    <property type="term" value="F:nucleotide binding"/>
    <property type="evidence" value="ECO:0007669"/>
    <property type="project" value="UniProtKB-KW"/>
</dbReference>
<dbReference type="SUPFAM" id="SSF55816">
    <property type="entry name" value="5'-nucleotidase (syn. UDP-sugar hydrolase), C-terminal domain"/>
    <property type="match status" value="1"/>
</dbReference>
<feature type="chain" id="PRO_5010897180" evidence="3">
    <location>
        <begin position="21"/>
        <end position="582"/>
    </location>
</feature>
<proteinExistence type="inferred from homology"/>
<dbReference type="PANTHER" id="PTHR11575">
    <property type="entry name" value="5'-NUCLEOTIDASE-RELATED"/>
    <property type="match status" value="1"/>
</dbReference>
<dbReference type="CDD" id="cd00845">
    <property type="entry name" value="MPP_UshA_N_like"/>
    <property type="match status" value="1"/>
</dbReference>
<reference evidence="7 8" key="2">
    <citation type="submission" date="2016-08" db="EMBL/GenBank/DDBJ databases">
        <title>Pervasive Adenine N6-methylation of Active Genes in Fungi.</title>
        <authorList>
            <consortium name="DOE Joint Genome Institute"/>
            <person name="Mondo S.J."/>
            <person name="Dannebaum R.O."/>
            <person name="Kuo R.C."/>
            <person name="Labutti K."/>
            <person name="Haridas S."/>
            <person name="Kuo A."/>
            <person name="Salamov A."/>
            <person name="Ahrendt S.R."/>
            <person name="Lipzen A."/>
            <person name="Sullivan W."/>
            <person name="Andreopoulos W.B."/>
            <person name="Clum A."/>
            <person name="Lindquist E."/>
            <person name="Daum C."/>
            <person name="Ramamoorthy G.K."/>
            <person name="Gryganskyi A."/>
            <person name="Culley D."/>
            <person name="Magnuson J.K."/>
            <person name="James T.Y."/>
            <person name="O'Malley M.A."/>
            <person name="Stajich J.E."/>
            <person name="Spatafora J.W."/>
            <person name="Visel A."/>
            <person name="Grigoriev I.V."/>
        </authorList>
    </citation>
    <scope>NUCLEOTIDE SEQUENCE [LARGE SCALE GENOMIC DNA]</scope>
    <source>
        <strain evidence="7 8">S4</strain>
    </source>
</reference>
<reference evidence="7 8" key="1">
    <citation type="submission" date="2016-08" db="EMBL/GenBank/DDBJ databases">
        <title>A Parts List for Fungal Cellulosomes Revealed by Comparative Genomics.</title>
        <authorList>
            <consortium name="DOE Joint Genome Institute"/>
            <person name="Haitjema C.H."/>
            <person name="Gilmore S.P."/>
            <person name="Henske J.K."/>
            <person name="Solomon K.V."/>
            <person name="De Groot R."/>
            <person name="Kuo A."/>
            <person name="Mondo S.J."/>
            <person name="Salamov A.A."/>
            <person name="Labutti K."/>
            <person name="Zhao Z."/>
            <person name="Chiniquy J."/>
            <person name="Barry K."/>
            <person name="Brewer H.M."/>
            <person name="Purvine S.O."/>
            <person name="Wright A.T."/>
            <person name="Boxma B."/>
            <person name="Van Alen T."/>
            <person name="Hackstein J.H."/>
            <person name="Baker S.E."/>
            <person name="Grigoriev I.V."/>
            <person name="O'Malley M.A."/>
        </authorList>
    </citation>
    <scope>NUCLEOTIDE SEQUENCE [LARGE SCALE GENOMIC DNA]</scope>
    <source>
        <strain evidence="7 8">S4</strain>
    </source>
</reference>
<gene>
    <name evidence="7" type="ORF">BCR32DRAFT_327476</name>
</gene>
<dbReference type="InterPro" id="IPR036907">
    <property type="entry name" value="5'-Nucleotdase_C_sf"/>
</dbReference>
<dbReference type="InterPro" id="IPR008334">
    <property type="entry name" value="5'-Nucleotdase_C"/>
</dbReference>
<feature type="domain" description="Calcineurin-like phosphoesterase" evidence="5">
    <location>
        <begin position="29"/>
        <end position="249"/>
    </location>
</feature>
<dbReference type="Gene3D" id="3.90.780.10">
    <property type="entry name" value="5'-Nucleotidase, C-terminal domain"/>
    <property type="match status" value="1"/>
</dbReference>
<dbReference type="PANTHER" id="PTHR11575:SF24">
    <property type="entry name" value="5'-NUCLEOTIDASE"/>
    <property type="match status" value="1"/>
</dbReference>
<keyword evidence="4" id="KW-0472">Membrane</keyword>
<dbReference type="Proteomes" id="UP000193944">
    <property type="component" value="Unassembled WGS sequence"/>
</dbReference>
<keyword evidence="4" id="KW-1133">Transmembrane helix</keyword>
<dbReference type="GO" id="GO:0009166">
    <property type="term" value="P:nucleotide catabolic process"/>
    <property type="evidence" value="ECO:0007669"/>
    <property type="project" value="InterPro"/>
</dbReference>
<evidence type="ECO:0000256" key="2">
    <source>
        <dbReference type="ARBA" id="ARBA00022729"/>
    </source>
</evidence>
<dbReference type="STRING" id="1754192.A0A1Y1X5S7"/>
<evidence type="ECO:0000259" key="5">
    <source>
        <dbReference type="Pfam" id="PF00149"/>
    </source>
</evidence>
<protein>
    <submittedName>
        <fullName evidence="7">Metallo-dependent phosphatase</fullName>
    </submittedName>
</protein>
<dbReference type="EMBL" id="MCFG01000129">
    <property type="protein sequence ID" value="ORX81005.1"/>
    <property type="molecule type" value="Genomic_DNA"/>
</dbReference>
<dbReference type="PRINTS" id="PR01607">
    <property type="entry name" value="APYRASEFAMLY"/>
</dbReference>
<dbReference type="InterPro" id="IPR006179">
    <property type="entry name" value="5_nucleotidase/apyrase"/>
</dbReference>
<organism evidence="7 8">
    <name type="scientific">Anaeromyces robustus</name>
    <dbReference type="NCBI Taxonomy" id="1754192"/>
    <lineage>
        <taxon>Eukaryota</taxon>
        <taxon>Fungi</taxon>
        <taxon>Fungi incertae sedis</taxon>
        <taxon>Chytridiomycota</taxon>
        <taxon>Chytridiomycota incertae sedis</taxon>
        <taxon>Neocallimastigomycetes</taxon>
        <taxon>Neocallimastigales</taxon>
        <taxon>Neocallimastigaceae</taxon>
        <taxon>Anaeromyces</taxon>
    </lineage>
</organism>
<evidence type="ECO:0000256" key="1">
    <source>
        <dbReference type="ARBA" id="ARBA00006654"/>
    </source>
</evidence>
<evidence type="ECO:0000313" key="8">
    <source>
        <dbReference type="Proteomes" id="UP000193944"/>
    </source>
</evidence>
<dbReference type="SUPFAM" id="SSF56300">
    <property type="entry name" value="Metallo-dependent phosphatases"/>
    <property type="match status" value="1"/>
</dbReference>
<dbReference type="InterPro" id="IPR004843">
    <property type="entry name" value="Calcineurin-like_PHP"/>
</dbReference>
<evidence type="ECO:0000259" key="6">
    <source>
        <dbReference type="Pfam" id="PF02872"/>
    </source>
</evidence>
<sequence>MKKFILFITLFGYLFIQSFGKNPDKDIVILYTNDVHCAIDNDETTIGYPGLVSYRDEIVKKGKYVALVDAGDHVQGAAIGSISKGDYIIDIMNEVNYDAVVPGNHEFDYGMEQFLHFTETLDTGYISCNFRDLKTGKLVLKPYKIKEYGDVKVAFIGIATPESITKSVPGYFMDSNNKYIYDFDGDEEGVQFYALIQQAINDAKNEGADFIVGVGHLGESADITPAWSAQSVVANTSGIDVFIDGHSHQVQEGLKQKNLDGKEILITQSGSQFKYIGKVTISTKGKISTELIDRSKVSSANKNLQDFINAIKNKFENALKEVLNHVSFRLNINDENGSRIIRKQETNLSNLVSDAILNESKKYADNVDFSFVNGGNIRTFIDPGDITVGNIRDVLPFNNELCIIEVSGQTILDALELSSSKYPSDFGGFLHPSGLTYAINPDIETSVVTDEKNIFTSVSGDRRIHSVLVNGKAIDPKKKYTVTGDNYFLIQGGDGYVFNDATIIIKNFGLPSDVVGEYIKKLSEEEMNKYKEPQGRIVFSNVTIIDDNKLNKEGESGANSLIINTKLSIIIFMATLIFYCIM</sequence>
<feature type="signal peptide" evidence="3">
    <location>
        <begin position="1"/>
        <end position="20"/>
    </location>
</feature>
<evidence type="ECO:0000256" key="3">
    <source>
        <dbReference type="RuleBase" id="RU362119"/>
    </source>
</evidence>
<keyword evidence="3" id="KW-0547">Nucleotide-binding</keyword>
<dbReference type="AlphaFoldDB" id="A0A1Y1X5S7"/>
<comment type="caution">
    <text evidence="7">The sequence shown here is derived from an EMBL/GenBank/DDBJ whole genome shotgun (WGS) entry which is preliminary data.</text>
</comment>
<dbReference type="Pfam" id="PF00149">
    <property type="entry name" value="Metallophos"/>
    <property type="match status" value="1"/>
</dbReference>
<dbReference type="Gene3D" id="3.60.21.10">
    <property type="match status" value="1"/>
</dbReference>
<dbReference type="GO" id="GO:0016787">
    <property type="term" value="F:hydrolase activity"/>
    <property type="evidence" value="ECO:0007669"/>
    <property type="project" value="UniProtKB-KW"/>
</dbReference>
<dbReference type="Pfam" id="PF02872">
    <property type="entry name" value="5_nucleotid_C"/>
    <property type="match status" value="1"/>
</dbReference>
<keyword evidence="3" id="KW-0378">Hydrolase</keyword>